<gene>
    <name evidence="1" type="ORF">HannXRQ_Chr08g0228931</name>
</gene>
<dbReference type="Proteomes" id="UP000215914">
    <property type="component" value="Chromosome 8"/>
</dbReference>
<keyword evidence="2" id="KW-1185">Reference proteome</keyword>
<dbReference type="InParanoid" id="A0A251U6K8"/>
<evidence type="ECO:0000313" key="1">
    <source>
        <dbReference type="EMBL" id="OTG18978.1"/>
    </source>
</evidence>
<name>A0A251U6K8_HELAN</name>
<dbReference type="EMBL" id="CM007897">
    <property type="protein sequence ID" value="OTG18978.1"/>
    <property type="molecule type" value="Genomic_DNA"/>
</dbReference>
<organism evidence="1 2">
    <name type="scientific">Helianthus annuus</name>
    <name type="common">Common sunflower</name>
    <dbReference type="NCBI Taxonomy" id="4232"/>
    <lineage>
        <taxon>Eukaryota</taxon>
        <taxon>Viridiplantae</taxon>
        <taxon>Streptophyta</taxon>
        <taxon>Embryophyta</taxon>
        <taxon>Tracheophyta</taxon>
        <taxon>Spermatophyta</taxon>
        <taxon>Magnoliopsida</taxon>
        <taxon>eudicotyledons</taxon>
        <taxon>Gunneridae</taxon>
        <taxon>Pentapetalae</taxon>
        <taxon>asterids</taxon>
        <taxon>campanulids</taxon>
        <taxon>Asterales</taxon>
        <taxon>Asteraceae</taxon>
        <taxon>Asteroideae</taxon>
        <taxon>Heliantheae alliance</taxon>
        <taxon>Heliantheae</taxon>
        <taxon>Helianthus</taxon>
    </lineage>
</organism>
<proteinExistence type="predicted"/>
<accession>A0A251U6K8</accession>
<evidence type="ECO:0000313" key="2">
    <source>
        <dbReference type="Proteomes" id="UP000215914"/>
    </source>
</evidence>
<dbReference type="AlphaFoldDB" id="A0A251U6K8"/>
<reference evidence="2" key="1">
    <citation type="journal article" date="2017" name="Nature">
        <title>The sunflower genome provides insights into oil metabolism, flowering and Asterid evolution.</title>
        <authorList>
            <person name="Badouin H."/>
            <person name="Gouzy J."/>
            <person name="Grassa C.J."/>
            <person name="Murat F."/>
            <person name="Staton S.E."/>
            <person name="Cottret L."/>
            <person name="Lelandais-Briere C."/>
            <person name="Owens G.L."/>
            <person name="Carrere S."/>
            <person name="Mayjonade B."/>
            <person name="Legrand L."/>
            <person name="Gill N."/>
            <person name="Kane N.C."/>
            <person name="Bowers J.E."/>
            <person name="Hubner S."/>
            <person name="Bellec A."/>
            <person name="Berard A."/>
            <person name="Berges H."/>
            <person name="Blanchet N."/>
            <person name="Boniface M.C."/>
            <person name="Brunel D."/>
            <person name="Catrice O."/>
            <person name="Chaidir N."/>
            <person name="Claudel C."/>
            <person name="Donnadieu C."/>
            <person name="Faraut T."/>
            <person name="Fievet G."/>
            <person name="Helmstetter N."/>
            <person name="King M."/>
            <person name="Knapp S.J."/>
            <person name="Lai Z."/>
            <person name="Le Paslier M.C."/>
            <person name="Lippi Y."/>
            <person name="Lorenzon L."/>
            <person name="Mandel J.R."/>
            <person name="Marage G."/>
            <person name="Marchand G."/>
            <person name="Marquand E."/>
            <person name="Bret-Mestries E."/>
            <person name="Morien E."/>
            <person name="Nambeesan S."/>
            <person name="Nguyen T."/>
            <person name="Pegot-Espagnet P."/>
            <person name="Pouilly N."/>
            <person name="Raftis F."/>
            <person name="Sallet E."/>
            <person name="Schiex T."/>
            <person name="Thomas J."/>
            <person name="Vandecasteele C."/>
            <person name="Vares D."/>
            <person name="Vear F."/>
            <person name="Vautrin S."/>
            <person name="Crespi M."/>
            <person name="Mangin B."/>
            <person name="Burke J.M."/>
            <person name="Salse J."/>
            <person name="Munos S."/>
            <person name="Vincourt P."/>
            <person name="Rieseberg L.H."/>
            <person name="Langlade N.B."/>
        </authorList>
    </citation>
    <scope>NUCLEOTIDE SEQUENCE [LARGE SCALE GENOMIC DNA]</scope>
    <source>
        <strain evidence="2">cv. SF193</strain>
    </source>
</reference>
<protein>
    <submittedName>
        <fullName evidence="1">Uncharacterized protein</fullName>
    </submittedName>
</protein>
<sequence length="61" mass="6677">MCWISTIDLSNAQTKIILEDLCLAQQCLLISFLHGPCLTKSKLGVTLLPATNCESMLIQVV</sequence>